<dbReference type="PANTHER" id="PTHR34142">
    <property type="entry name" value="ENDO-BETA-1,4-GLUCANASE A"/>
    <property type="match status" value="1"/>
</dbReference>
<dbReference type="Gene3D" id="3.20.20.80">
    <property type="entry name" value="Glycosidases"/>
    <property type="match status" value="1"/>
</dbReference>
<feature type="non-terminal residue" evidence="5">
    <location>
        <position position="262"/>
    </location>
</feature>
<protein>
    <recommendedName>
        <fullName evidence="4">Glycoside hydrolase family 5 domain-containing protein</fullName>
    </recommendedName>
</protein>
<evidence type="ECO:0000256" key="3">
    <source>
        <dbReference type="RuleBase" id="RU361153"/>
    </source>
</evidence>
<dbReference type="CDD" id="cd00551">
    <property type="entry name" value="AmyAc_family"/>
    <property type="match status" value="1"/>
</dbReference>
<dbReference type="SUPFAM" id="SSF51445">
    <property type="entry name" value="(Trans)glycosidases"/>
    <property type="match status" value="1"/>
</dbReference>
<name>W4LKN1_ENTF1</name>
<evidence type="ECO:0000259" key="4">
    <source>
        <dbReference type="Pfam" id="PF00150"/>
    </source>
</evidence>
<dbReference type="AlphaFoldDB" id="W4LKN1"/>
<dbReference type="GO" id="GO:0004553">
    <property type="term" value="F:hydrolase activity, hydrolyzing O-glycosyl compounds"/>
    <property type="evidence" value="ECO:0007669"/>
    <property type="project" value="InterPro"/>
</dbReference>
<proteinExistence type="inferred from homology"/>
<keyword evidence="6" id="KW-1185">Reference proteome</keyword>
<evidence type="ECO:0000313" key="5">
    <source>
        <dbReference type="EMBL" id="ETW98260.1"/>
    </source>
</evidence>
<gene>
    <name evidence="5" type="ORF">ETSY1_19450</name>
</gene>
<keyword evidence="1 3" id="KW-0378">Hydrolase</keyword>
<dbReference type="PANTHER" id="PTHR34142:SF1">
    <property type="entry name" value="GLYCOSIDE HYDROLASE FAMILY 5 DOMAIN-CONTAINING PROTEIN"/>
    <property type="match status" value="1"/>
</dbReference>
<feature type="domain" description="Glycoside hydrolase family 5" evidence="4">
    <location>
        <begin position="92"/>
        <end position="260"/>
    </location>
</feature>
<comment type="similarity">
    <text evidence="3">Belongs to the glycosyl hydrolase 5 (cellulase A) family.</text>
</comment>
<dbReference type="EMBL" id="AZHW01000570">
    <property type="protein sequence ID" value="ETW98260.1"/>
    <property type="molecule type" value="Genomic_DNA"/>
</dbReference>
<dbReference type="Pfam" id="PF00150">
    <property type="entry name" value="Cellulase"/>
    <property type="match status" value="1"/>
</dbReference>
<dbReference type="GO" id="GO:0009251">
    <property type="term" value="P:glucan catabolic process"/>
    <property type="evidence" value="ECO:0007669"/>
    <property type="project" value="TreeGrafter"/>
</dbReference>
<reference evidence="5 6" key="1">
    <citation type="journal article" date="2014" name="Nature">
        <title>An environmental bacterial taxon with a large and distinct metabolic repertoire.</title>
        <authorList>
            <person name="Wilson M.C."/>
            <person name="Mori T."/>
            <person name="Ruckert C."/>
            <person name="Uria A.R."/>
            <person name="Helf M.J."/>
            <person name="Takada K."/>
            <person name="Gernert C."/>
            <person name="Steffens U.A."/>
            <person name="Heycke N."/>
            <person name="Schmitt S."/>
            <person name="Rinke C."/>
            <person name="Helfrich E.J."/>
            <person name="Brachmann A.O."/>
            <person name="Gurgui C."/>
            <person name="Wakimoto T."/>
            <person name="Kracht M."/>
            <person name="Crusemann M."/>
            <person name="Hentschel U."/>
            <person name="Abe I."/>
            <person name="Matsunaga S."/>
            <person name="Kalinowski J."/>
            <person name="Takeyama H."/>
            <person name="Piel J."/>
        </authorList>
    </citation>
    <scope>NUCLEOTIDE SEQUENCE [LARGE SCALE GENOMIC DNA]</scope>
    <source>
        <strain evidence="6">TSY1</strain>
    </source>
</reference>
<organism evidence="5 6">
    <name type="scientific">Entotheonella factor</name>
    <dbReference type="NCBI Taxonomy" id="1429438"/>
    <lineage>
        <taxon>Bacteria</taxon>
        <taxon>Pseudomonadati</taxon>
        <taxon>Nitrospinota/Tectimicrobiota group</taxon>
        <taxon>Candidatus Tectimicrobiota</taxon>
        <taxon>Candidatus Entotheonellia</taxon>
        <taxon>Candidatus Entotheonellales</taxon>
        <taxon>Candidatus Entotheonellaceae</taxon>
        <taxon>Candidatus Entotheonella</taxon>
    </lineage>
</organism>
<dbReference type="HOGENOM" id="CLU_1063524_0_0_7"/>
<dbReference type="Proteomes" id="UP000019141">
    <property type="component" value="Unassembled WGS sequence"/>
</dbReference>
<evidence type="ECO:0000313" key="6">
    <source>
        <dbReference type="Proteomes" id="UP000019141"/>
    </source>
</evidence>
<accession>W4LKN1</accession>
<evidence type="ECO:0000256" key="1">
    <source>
        <dbReference type="ARBA" id="ARBA00022801"/>
    </source>
</evidence>
<dbReference type="InterPro" id="IPR017853">
    <property type="entry name" value="GH"/>
</dbReference>
<evidence type="ECO:0000256" key="2">
    <source>
        <dbReference type="ARBA" id="ARBA00023295"/>
    </source>
</evidence>
<comment type="caution">
    <text evidence="5">The sequence shown here is derived from an EMBL/GenBank/DDBJ whole genome shotgun (WGS) entry which is preliminary data.</text>
</comment>
<sequence length="262" mass="29331">MTNFLKTLNQGIFFKPARIGMVLVVLLGVSLREDKSRAQEEDTLSFFHTEGRDIVSDTTGENFVFRGFNLNGLEFGTLFNRDPSSLSGYPGIEGTDYFKPRLEEPNDLADIKSLGFNVVRVPFEWARLIPGWQPGDPFPPLESAYLGILNDIIEAAGRTGIYVILDMHDFLKYWSGLSSQVCVNDDVDYQALLRHTWTLLAEHFHENPAVLGYDIMNEPERGVPGACSSCNWHTIAQSVVNAIRSVDTNHLIFVEGPNFSLA</sequence>
<keyword evidence="2 3" id="KW-0326">Glycosidase</keyword>
<dbReference type="InterPro" id="IPR001547">
    <property type="entry name" value="Glyco_hydro_5"/>
</dbReference>